<dbReference type="Pfam" id="PF00122">
    <property type="entry name" value="E1-E2_ATPase"/>
    <property type="match status" value="1"/>
</dbReference>
<dbReference type="AlphaFoldDB" id="A0AA88UX89"/>
<dbReference type="PANTHER" id="PTHR48085:SF5">
    <property type="entry name" value="CADMIUM_ZINC-TRANSPORTING ATPASE HMA4-RELATED"/>
    <property type="match status" value="1"/>
</dbReference>
<dbReference type="EMBL" id="JAVXUP010004170">
    <property type="protein sequence ID" value="KAK2997485.1"/>
    <property type="molecule type" value="Genomic_DNA"/>
</dbReference>
<dbReference type="InterPro" id="IPR008250">
    <property type="entry name" value="ATPase_P-typ_transduc_dom_A_sf"/>
</dbReference>
<dbReference type="Proteomes" id="UP001188597">
    <property type="component" value="Unassembled WGS sequence"/>
</dbReference>
<sequence length="370" mass="41384">MKLPPKRSAPMGLVWAQIQGQIRVIGGDGGWRREDVMVEKQEKAKGRRYRSSLKSSRVRTIKEKTRTLGKGNDTTALGRQNVMLKANFEGEMECNRIAGLVITFLAKADHWNASSVYGKDLNLMNSFNPSFHGFAPCKMSIQHFSIKVEKVVGSPLSHWREKMKGTIAESQREDEKVVSERLVMVCFKGGINEKEMRRSVMTRINCSERLLGSWHNSFIYCSRMAGVKASHKRCMQATALMSSLVNIVTHKALLATKEAVDADEVIDVKSGEIIPINGIVVEGNCEVDEKTLMGESFPEAKQIDSNVWAGTTNHNGELNNFVFILARDTLNEGYVTVKTTALAEDRVVARMAKLVEETQNNKSKTQILME</sequence>
<dbReference type="GO" id="GO:0022857">
    <property type="term" value="F:transmembrane transporter activity"/>
    <property type="evidence" value="ECO:0007669"/>
    <property type="project" value="TreeGrafter"/>
</dbReference>
<keyword evidence="4" id="KW-1185">Reference proteome</keyword>
<dbReference type="PANTHER" id="PTHR48085">
    <property type="entry name" value="CADMIUM/ZINC-TRANSPORTING ATPASE HMA2-RELATED"/>
    <property type="match status" value="1"/>
</dbReference>
<comment type="similarity">
    <text evidence="1">Belongs to the cation transport ATPase (P-type) (TC 3.A.3) family. Type IB subfamily.</text>
</comment>
<accession>A0AA88UX89</accession>
<evidence type="ECO:0000259" key="2">
    <source>
        <dbReference type="Pfam" id="PF00122"/>
    </source>
</evidence>
<dbReference type="InterPro" id="IPR051014">
    <property type="entry name" value="Cation_Transport_ATPase_IB"/>
</dbReference>
<dbReference type="InterPro" id="IPR059000">
    <property type="entry name" value="ATPase_P-type_domA"/>
</dbReference>
<evidence type="ECO:0000256" key="1">
    <source>
        <dbReference type="ARBA" id="ARBA00006024"/>
    </source>
</evidence>
<reference evidence="3" key="1">
    <citation type="submission" date="2022-12" db="EMBL/GenBank/DDBJ databases">
        <title>Draft genome assemblies for two species of Escallonia (Escalloniales).</title>
        <authorList>
            <person name="Chanderbali A."/>
            <person name="Dervinis C."/>
            <person name="Anghel I."/>
            <person name="Soltis D."/>
            <person name="Soltis P."/>
            <person name="Zapata F."/>
        </authorList>
    </citation>
    <scope>NUCLEOTIDE SEQUENCE</scope>
    <source>
        <strain evidence="3">UCBG64.0493</strain>
        <tissue evidence="3">Leaf</tissue>
    </source>
</reference>
<dbReference type="SUPFAM" id="SSF81653">
    <property type="entry name" value="Calcium ATPase, transduction domain A"/>
    <property type="match status" value="1"/>
</dbReference>
<dbReference type="GO" id="GO:0016020">
    <property type="term" value="C:membrane"/>
    <property type="evidence" value="ECO:0007669"/>
    <property type="project" value="TreeGrafter"/>
</dbReference>
<evidence type="ECO:0000313" key="4">
    <source>
        <dbReference type="Proteomes" id="UP001188597"/>
    </source>
</evidence>
<organism evidence="3 4">
    <name type="scientific">Escallonia herrerae</name>
    <dbReference type="NCBI Taxonomy" id="1293975"/>
    <lineage>
        <taxon>Eukaryota</taxon>
        <taxon>Viridiplantae</taxon>
        <taxon>Streptophyta</taxon>
        <taxon>Embryophyta</taxon>
        <taxon>Tracheophyta</taxon>
        <taxon>Spermatophyta</taxon>
        <taxon>Magnoliopsida</taxon>
        <taxon>eudicotyledons</taxon>
        <taxon>Gunneridae</taxon>
        <taxon>Pentapetalae</taxon>
        <taxon>asterids</taxon>
        <taxon>campanulids</taxon>
        <taxon>Escalloniales</taxon>
        <taxon>Escalloniaceae</taxon>
        <taxon>Escallonia</taxon>
    </lineage>
</organism>
<protein>
    <recommendedName>
        <fullName evidence="2">P-type ATPase A domain-containing protein</fullName>
    </recommendedName>
</protein>
<dbReference type="Gene3D" id="2.70.150.10">
    <property type="entry name" value="Calcium-transporting ATPase, cytoplasmic transduction domain A"/>
    <property type="match status" value="1"/>
</dbReference>
<gene>
    <name evidence="3" type="ORF">RJ639_025890</name>
</gene>
<comment type="caution">
    <text evidence="3">The sequence shown here is derived from an EMBL/GenBank/DDBJ whole genome shotgun (WGS) entry which is preliminary data.</text>
</comment>
<evidence type="ECO:0000313" key="3">
    <source>
        <dbReference type="EMBL" id="KAK2997485.1"/>
    </source>
</evidence>
<proteinExistence type="inferred from homology"/>
<name>A0AA88UX89_9ASTE</name>
<feature type="domain" description="P-type ATPase A" evidence="2">
    <location>
        <begin position="258"/>
        <end position="353"/>
    </location>
</feature>